<reference evidence="1 2" key="1">
    <citation type="submission" date="2019-03" db="EMBL/GenBank/DDBJ databases">
        <title>Single cell metagenomics reveals metabolic interactions within the superorganism composed of flagellate Streblomastix strix and complex community of Bacteroidetes bacteria on its surface.</title>
        <authorList>
            <person name="Treitli S.C."/>
            <person name="Kolisko M."/>
            <person name="Husnik F."/>
            <person name="Keeling P."/>
            <person name="Hampl V."/>
        </authorList>
    </citation>
    <scope>NUCLEOTIDE SEQUENCE [LARGE SCALE GENOMIC DNA]</scope>
    <source>
        <strain evidence="1">ST1C</strain>
    </source>
</reference>
<feature type="non-terminal residue" evidence="1">
    <location>
        <position position="1"/>
    </location>
</feature>
<protein>
    <submittedName>
        <fullName evidence="1">Uncharacterized protein</fullName>
    </submittedName>
</protein>
<organism evidence="1 2">
    <name type="scientific">Streblomastix strix</name>
    <dbReference type="NCBI Taxonomy" id="222440"/>
    <lineage>
        <taxon>Eukaryota</taxon>
        <taxon>Metamonada</taxon>
        <taxon>Preaxostyla</taxon>
        <taxon>Oxymonadida</taxon>
        <taxon>Streblomastigidae</taxon>
        <taxon>Streblomastix</taxon>
    </lineage>
</organism>
<dbReference type="AlphaFoldDB" id="A0A5J4PSZ6"/>
<dbReference type="EMBL" id="SNRW01048655">
    <property type="protein sequence ID" value="KAA6312707.1"/>
    <property type="molecule type" value="Genomic_DNA"/>
</dbReference>
<comment type="caution">
    <text evidence="1">The sequence shown here is derived from an EMBL/GenBank/DDBJ whole genome shotgun (WGS) entry which is preliminary data.</text>
</comment>
<sequence length="144" mass="16657">EAIGHLYKDEEVPVAMKEVVVDLLKEAIRLGGNIDFIFSIEALLTLAQSEGLRDVVLGNRLEIFKNEKPQSKAIRDIVDNDRLKQLSESSDKFERIHAKMLLAWLQFEEDRRNLSKIVRKAHETKTYEEKQKIATEDSFNQICD</sequence>
<feature type="non-terminal residue" evidence="1">
    <location>
        <position position="144"/>
    </location>
</feature>
<name>A0A5J4PSZ6_9EUKA</name>
<accession>A0A5J4PSZ6</accession>
<proteinExistence type="predicted"/>
<evidence type="ECO:0000313" key="2">
    <source>
        <dbReference type="Proteomes" id="UP000324800"/>
    </source>
</evidence>
<gene>
    <name evidence="1" type="ORF">EZS28_055880</name>
</gene>
<dbReference type="Proteomes" id="UP000324800">
    <property type="component" value="Unassembled WGS sequence"/>
</dbReference>
<evidence type="ECO:0000313" key="1">
    <source>
        <dbReference type="EMBL" id="KAA6312707.1"/>
    </source>
</evidence>